<feature type="transmembrane region" description="Helical" evidence="18">
    <location>
        <begin position="450"/>
        <end position="468"/>
    </location>
</feature>
<dbReference type="PROSITE" id="PS00194">
    <property type="entry name" value="THIOREDOXIN_1"/>
    <property type="match status" value="1"/>
</dbReference>
<evidence type="ECO:0000313" key="20">
    <source>
        <dbReference type="EMBL" id="BDX08290.1"/>
    </source>
</evidence>
<keyword evidence="5 18" id="KW-0997">Cell inner membrane</keyword>
<reference evidence="20" key="1">
    <citation type="submission" date="2023-01" db="EMBL/GenBank/DDBJ databases">
        <title>Complete genome sequence of Planctobacterium marinum strain Dej080120_11.</title>
        <authorList>
            <person name="Ueki S."/>
            <person name="Maruyama F."/>
        </authorList>
    </citation>
    <scope>NUCLEOTIDE SEQUENCE</scope>
    <source>
        <strain evidence="20">Dej080120_11</strain>
    </source>
</reference>
<keyword evidence="14 18" id="KW-1015">Disulfide bond</keyword>
<dbReference type="InterPro" id="IPR003834">
    <property type="entry name" value="Cyt_c_assmbl_TM_dom"/>
</dbReference>
<evidence type="ECO:0000256" key="3">
    <source>
        <dbReference type="ARBA" id="ARBA00022448"/>
    </source>
</evidence>
<evidence type="ECO:0000256" key="9">
    <source>
        <dbReference type="ARBA" id="ARBA00022982"/>
    </source>
</evidence>
<feature type="signal peptide" evidence="18">
    <location>
        <begin position="1"/>
        <end position="28"/>
    </location>
</feature>
<dbReference type="InterPro" id="IPR013766">
    <property type="entry name" value="Thioredoxin_domain"/>
</dbReference>
<comment type="catalytic activity">
    <reaction evidence="16 18">
        <text>[protein]-dithiol + NAD(+) = [protein]-disulfide + NADH + H(+)</text>
        <dbReference type="Rhea" id="RHEA:18749"/>
        <dbReference type="Rhea" id="RHEA-COMP:10593"/>
        <dbReference type="Rhea" id="RHEA-COMP:10594"/>
        <dbReference type="ChEBI" id="CHEBI:15378"/>
        <dbReference type="ChEBI" id="CHEBI:29950"/>
        <dbReference type="ChEBI" id="CHEBI:50058"/>
        <dbReference type="ChEBI" id="CHEBI:57540"/>
        <dbReference type="ChEBI" id="CHEBI:57945"/>
        <dbReference type="EC" id="1.8.1.8"/>
    </reaction>
</comment>
<dbReference type="EC" id="1.8.1.8" evidence="18"/>
<feature type="domain" description="Thioredoxin" evidence="19">
    <location>
        <begin position="485"/>
        <end position="611"/>
    </location>
</feature>
<dbReference type="GO" id="GO:0017004">
    <property type="term" value="P:cytochrome complex assembly"/>
    <property type="evidence" value="ECO:0007669"/>
    <property type="project" value="UniProtKB-UniRule"/>
</dbReference>
<dbReference type="AlphaFoldDB" id="A0AA48I128"/>
<evidence type="ECO:0000256" key="14">
    <source>
        <dbReference type="ARBA" id="ARBA00023157"/>
    </source>
</evidence>
<evidence type="ECO:0000256" key="6">
    <source>
        <dbReference type="ARBA" id="ARBA00022692"/>
    </source>
</evidence>
<dbReference type="GO" id="GO:0009055">
    <property type="term" value="F:electron transfer activity"/>
    <property type="evidence" value="ECO:0007669"/>
    <property type="project" value="UniProtKB-UniRule"/>
</dbReference>
<organism evidence="20 21">
    <name type="scientific">Planctobacterium marinum</name>
    <dbReference type="NCBI Taxonomy" id="1631968"/>
    <lineage>
        <taxon>Bacteria</taxon>
        <taxon>Pseudomonadati</taxon>
        <taxon>Pseudomonadota</taxon>
        <taxon>Gammaproteobacteria</taxon>
        <taxon>Alteromonadales</taxon>
        <taxon>Alteromonadaceae</taxon>
        <taxon>Planctobacterium</taxon>
    </lineage>
</organism>
<evidence type="ECO:0000259" key="19">
    <source>
        <dbReference type="PROSITE" id="PS51352"/>
    </source>
</evidence>
<dbReference type="HAMAP" id="MF_00399">
    <property type="entry name" value="DbsD"/>
    <property type="match status" value="1"/>
</dbReference>
<dbReference type="RefSeq" id="WP_338294362.1">
    <property type="nucleotide sequence ID" value="NZ_AP027272.1"/>
</dbReference>
<dbReference type="GO" id="GO:0047134">
    <property type="term" value="F:protein-disulfide reductase [NAD(P)H] activity"/>
    <property type="evidence" value="ECO:0007669"/>
    <property type="project" value="UniProtKB-UniRule"/>
</dbReference>
<comment type="function">
    <text evidence="18">Required to facilitate the formation of correct disulfide bonds in some periplasmic proteins and for the assembly of the periplasmic c-type cytochromes. Acts by transferring electrons from cytoplasmic thioredoxin to the periplasm. This transfer involves a cascade of disulfide bond formation and reduction steps.</text>
</comment>
<evidence type="ECO:0000256" key="11">
    <source>
        <dbReference type="ARBA" id="ARBA00023002"/>
    </source>
</evidence>
<keyword evidence="9 18" id="KW-0249">Electron transport</keyword>
<dbReference type="InterPro" id="IPR036249">
    <property type="entry name" value="Thioredoxin-like_sf"/>
</dbReference>
<dbReference type="InterPro" id="IPR022910">
    <property type="entry name" value="Thiol_diS_interchange_DbsD"/>
</dbReference>
<keyword evidence="10 18" id="KW-1133">Transmembrane helix</keyword>
<feature type="disulfide bond" description="Redox-active" evidence="18">
    <location>
        <begin position="138"/>
        <end position="144"/>
    </location>
</feature>
<dbReference type="PANTHER" id="PTHR32234">
    <property type="entry name" value="THIOL:DISULFIDE INTERCHANGE PROTEIN DSBD"/>
    <property type="match status" value="1"/>
</dbReference>
<dbReference type="KEGG" id="pmaw:MACH26_38110"/>
<evidence type="ECO:0000256" key="5">
    <source>
        <dbReference type="ARBA" id="ARBA00022519"/>
    </source>
</evidence>
<evidence type="ECO:0000313" key="21">
    <source>
        <dbReference type="Proteomes" id="UP001333710"/>
    </source>
</evidence>
<dbReference type="PROSITE" id="PS51352">
    <property type="entry name" value="THIOREDOXIN_2"/>
    <property type="match status" value="1"/>
</dbReference>
<dbReference type="Pfam" id="PF11412">
    <property type="entry name" value="DsbD_N"/>
    <property type="match status" value="1"/>
</dbReference>
<evidence type="ECO:0000256" key="18">
    <source>
        <dbReference type="HAMAP-Rule" id="MF_00399"/>
    </source>
</evidence>
<dbReference type="SUPFAM" id="SSF74863">
    <property type="entry name" value="Thiol:disulfide interchange protein DsbD, N-terminal domain (DsbD-alpha)"/>
    <property type="match status" value="1"/>
</dbReference>
<feature type="chain" id="PRO_5041498054" description="Thiol:disulfide interchange protein DsbD" evidence="18">
    <location>
        <begin position="29"/>
        <end position="611"/>
    </location>
</feature>
<feature type="transmembrane region" description="Helical" evidence="18">
    <location>
        <begin position="198"/>
        <end position="220"/>
    </location>
</feature>
<dbReference type="SUPFAM" id="SSF52833">
    <property type="entry name" value="Thioredoxin-like"/>
    <property type="match status" value="1"/>
</dbReference>
<evidence type="ECO:0000256" key="17">
    <source>
        <dbReference type="ARBA" id="ARBA00047804"/>
    </source>
</evidence>
<dbReference type="PANTHER" id="PTHR32234:SF0">
    <property type="entry name" value="THIOL:DISULFIDE INTERCHANGE PROTEIN DSBD"/>
    <property type="match status" value="1"/>
</dbReference>
<keyword evidence="15 18" id="KW-0676">Redox-active center</keyword>
<feature type="transmembrane region" description="Helical" evidence="18">
    <location>
        <begin position="357"/>
        <end position="380"/>
    </location>
</feature>
<comment type="catalytic activity">
    <reaction evidence="17 18">
        <text>[protein]-dithiol + NADP(+) = [protein]-disulfide + NADPH + H(+)</text>
        <dbReference type="Rhea" id="RHEA:18753"/>
        <dbReference type="Rhea" id="RHEA-COMP:10593"/>
        <dbReference type="Rhea" id="RHEA-COMP:10594"/>
        <dbReference type="ChEBI" id="CHEBI:15378"/>
        <dbReference type="ChEBI" id="CHEBI:29950"/>
        <dbReference type="ChEBI" id="CHEBI:50058"/>
        <dbReference type="ChEBI" id="CHEBI:57783"/>
        <dbReference type="ChEBI" id="CHEBI:58349"/>
        <dbReference type="EC" id="1.8.1.8"/>
    </reaction>
</comment>
<comment type="similarity">
    <text evidence="2 18">Belongs to the thioredoxin family. DsbD subfamily.</text>
</comment>
<keyword evidence="13 18" id="KW-0472">Membrane</keyword>
<dbReference type="Pfam" id="PF02683">
    <property type="entry name" value="DsbD_TM"/>
    <property type="match status" value="1"/>
</dbReference>
<dbReference type="InterPro" id="IPR017937">
    <property type="entry name" value="Thioredoxin_CS"/>
</dbReference>
<evidence type="ECO:0000256" key="10">
    <source>
        <dbReference type="ARBA" id="ARBA00022989"/>
    </source>
</evidence>
<evidence type="ECO:0000256" key="12">
    <source>
        <dbReference type="ARBA" id="ARBA00023027"/>
    </source>
</evidence>
<feature type="transmembrane region" description="Helical" evidence="18">
    <location>
        <begin position="418"/>
        <end position="438"/>
    </location>
</feature>
<accession>A0AA48I128</accession>
<feature type="transmembrane region" description="Helical" evidence="18">
    <location>
        <begin position="241"/>
        <end position="266"/>
    </location>
</feature>
<evidence type="ECO:0000256" key="7">
    <source>
        <dbReference type="ARBA" id="ARBA00022729"/>
    </source>
</evidence>
<keyword evidence="21" id="KW-1185">Reference proteome</keyword>
<protein>
    <recommendedName>
        <fullName evidence="18">Thiol:disulfide interchange protein DsbD</fullName>
        <ecNumber evidence="18">1.8.1.8</ecNumber>
    </recommendedName>
    <alternativeName>
        <fullName evidence="18">Protein-disulfide reductase</fullName>
        <shortName evidence="18">Disulfide reductase</shortName>
    </alternativeName>
</protein>
<dbReference type="InterPro" id="IPR036929">
    <property type="entry name" value="DsbDN_sf"/>
</dbReference>
<keyword evidence="3 18" id="KW-0813">Transport</keyword>
<sequence precursor="true">MSSKNQFLFVLCFVFLFLLAGSFAPSQARQFESSVDDLFSDTPEFLPVDEAFIFDFAQTENSLKLTWQIADGYYLYKKQYKYVEKDIRVTEPEFLSAHEQIEDEYFGISDVYFNQLEVSHLIQYAKQDGVLKVRYQGCAEAGLCYPPTTKLVYLNAVAAADDTNKPAETTDAVAAVEQPASVSEQFELQNMLAGEKPLVITLLIFVLLGAALAFTPCVFPMYPIISSIVVGQGKQAKTSRVLVLSFFYVQGMAITYSLIGLAVASAGVQFQAALQADWILITFTLIFTLLALVMFGAWELQLPSSWQVKLNNMSAQQKGGSFVGVFIMGAISGLVASPCTTAPLTGILLFIAQSGDLVLGFTALYALSIGMGIPLIIFAVTGGKLLPKAGNWMNIVKVTFGFMMLSVALLFLERMVENVWTNLAWAMVGLAMFSYFYVMNQNSNATFWKGVRTLVIFLGLFVSAMWGWQHLQTGLSGVNGAQTGVSSAKAHPEFTIVKDLADFDKKLAAANAQGKSVMIDLYADWCVACKEFEKYTFTDAGVQDALSNTVWMQIDLTDNTPQSIEFQEAFAILGLPTIMFFDEQGTELDSARVTGFMKAAKFEAHVRKALN</sequence>
<feature type="transmembrane region" description="Helical" evidence="18">
    <location>
        <begin position="278"/>
        <end position="300"/>
    </location>
</feature>
<keyword evidence="6 18" id="KW-0812">Transmembrane</keyword>
<keyword evidence="4 18" id="KW-1003">Cell membrane</keyword>
<dbReference type="InterPro" id="IPR028250">
    <property type="entry name" value="DsbDN"/>
</dbReference>
<feature type="disulfide bond" description="Redox-active" evidence="18">
    <location>
        <begin position="526"/>
        <end position="529"/>
    </location>
</feature>
<name>A0AA48I128_9ALTE</name>
<keyword evidence="12 18" id="KW-0520">NAD</keyword>
<feature type="disulfide bond" description="Redox-active" evidence="18">
    <location>
        <begin position="217"/>
        <end position="339"/>
    </location>
</feature>
<keyword evidence="8 18" id="KW-0201">Cytochrome c-type biogenesis</keyword>
<evidence type="ECO:0000256" key="8">
    <source>
        <dbReference type="ARBA" id="ARBA00022748"/>
    </source>
</evidence>
<dbReference type="Pfam" id="PF13899">
    <property type="entry name" value="Thioredoxin_7"/>
    <property type="match status" value="1"/>
</dbReference>
<dbReference type="Proteomes" id="UP001333710">
    <property type="component" value="Chromosome"/>
</dbReference>
<dbReference type="CDD" id="cd02953">
    <property type="entry name" value="DsbDgamma"/>
    <property type="match status" value="1"/>
</dbReference>
<evidence type="ECO:0000256" key="1">
    <source>
        <dbReference type="ARBA" id="ARBA00004429"/>
    </source>
</evidence>
<evidence type="ECO:0000256" key="15">
    <source>
        <dbReference type="ARBA" id="ARBA00023284"/>
    </source>
</evidence>
<evidence type="ECO:0000256" key="13">
    <source>
        <dbReference type="ARBA" id="ARBA00023136"/>
    </source>
</evidence>
<dbReference type="NCBIfam" id="NF001419">
    <property type="entry name" value="PRK00293.1"/>
    <property type="match status" value="1"/>
</dbReference>
<keyword evidence="7 18" id="KW-0732">Signal</keyword>
<feature type="transmembrane region" description="Helical" evidence="18">
    <location>
        <begin position="392"/>
        <end position="412"/>
    </location>
</feature>
<evidence type="ECO:0000256" key="4">
    <source>
        <dbReference type="ARBA" id="ARBA00022475"/>
    </source>
</evidence>
<evidence type="ECO:0000256" key="2">
    <source>
        <dbReference type="ARBA" id="ARBA00007241"/>
    </source>
</evidence>
<dbReference type="InterPro" id="IPR035671">
    <property type="entry name" value="DsbD_gamma"/>
</dbReference>
<proteinExistence type="inferred from homology"/>
<dbReference type="Gene3D" id="3.40.30.10">
    <property type="entry name" value="Glutaredoxin"/>
    <property type="match status" value="1"/>
</dbReference>
<feature type="transmembrane region" description="Helical" evidence="18">
    <location>
        <begin position="321"/>
        <end position="351"/>
    </location>
</feature>
<dbReference type="GO" id="GO:0045454">
    <property type="term" value="P:cell redox homeostasis"/>
    <property type="evidence" value="ECO:0007669"/>
    <property type="project" value="TreeGrafter"/>
</dbReference>
<dbReference type="GO" id="GO:0005886">
    <property type="term" value="C:plasma membrane"/>
    <property type="evidence" value="ECO:0007669"/>
    <property type="project" value="UniProtKB-SubCell"/>
</dbReference>
<gene>
    <name evidence="18 20" type="primary">dsbD</name>
    <name evidence="20" type="ORF">MACH26_38110</name>
</gene>
<comment type="subcellular location">
    <subcellularLocation>
        <location evidence="1 18">Cell inner membrane</location>
        <topology evidence="1 18">Multi-pass membrane protein</topology>
    </subcellularLocation>
</comment>
<dbReference type="Gene3D" id="2.60.40.1250">
    <property type="entry name" value="Thiol:disulfide interchange protein DsbD, N-terminal domain"/>
    <property type="match status" value="1"/>
</dbReference>
<keyword evidence="11 18" id="KW-0560">Oxidoreductase</keyword>
<dbReference type="EMBL" id="AP027272">
    <property type="protein sequence ID" value="BDX08290.1"/>
    <property type="molecule type" value="Genomic_DNA"/>
</dbReference>
<evidence type="ECO:0000256" key="16">
    <source>
        <dbReference type="ARBA" id="ARBA00047388"/>
    </source>
</evidence>